<dbReference type="EMBL" id="JXAK01000001">
    <property type="protein sequence ID" value="KIL42503.1"/>
    <property type="molecule type" value="Genomic_DNA"/>
</dbReference>
<dbReference type="PANTHER" id="PTHR43649:SF12">
    <property type="entry name" value="DIACETYLCHITOBIOSE BINDING PROTEIN DASA"/>
    <property type="match status" value="1"/>
</dbReference>
<dbReference type="InterPro" id="IPR006059">
    <property type="entry name" value="SBP"/>
</dbReference>
<dbReference type="Pfam" id="PF01547">
    <property type="entry name" value="SBP_bac_1"/>
    <property type="match status" value="1"/>
</dbReference>
<comment type="caution">
    <text evidence="1">The sequence shown here is derived from an EMBL/GenBank/DDBJ whole genome shotgun (WGS) entry which is preliminary data.</text>
</comment>
<dbReference type="SUPFAM" id="SSF53850">
    <property type="entry name" value="Periplasmic binding protein-like II"/>
    <property type="match status" value="1"/>
</dbReference>
<name>A0ABR5ANN2_9BACL</name>
<evidence type="ECO:0000313" key="2">
    <source>
        <dbReference type="Proteomes" id="UP000031967"/>
    </source>
</evidence>
<organism evidence="1 2">
    <name type="scientific">Gordoniibacillus kamchatkensis</name>
    <dbReference type="NCBI Taxonomy" id="1590651"/>
    <lineage>
        <taxon>Bacteria</taxon>
        <taxon>Bacillati</taxon>
        <taxon>Bacillota</taxon>
        <taxon>Bacilli</taxon>
        <taxon>Bacillales</taxon>
        <taxon>Paenibacillaceae</taxon>
        <taxon>Gordoniibacillus</taxon>
    </lineage>
</organism>
<dbReference type="PANTHER" id="PTHR43649">
    <property type="entry name" value="ARABINOSE-BINDING PROTEIN-RELATED"/>
    <property type="match status" value="1"/>
</dbReference>
<dbReference type="InterPro" id="IPR050490">
    <property type="entry name" value="Bact_solute-bd_prot1"/>
</dbReference>
<evidence type="ECO:0008006" key="3">
    <source>
        <dbReference type="Google" id="ProtNLM"/>
    </source>
</evidence>
<proteinExistence type="predicted"/>
<reference evidence="1 2" key="1">
    <citation type="submission" date="2014-12" db="EMBL/GenBank/DDBJ databases">
        <title>Draft genome sequence of Paenibacillus kamchatkensis strain B-2647.</title>
        <authorList>
            <person name="Karlyshev A.V."/>
            <person name="Kudryashova E.B."/>
        </authorList>
    </citation>
    <scope>NUCLEOTIDE SEQUENCE [LARGE SCALE GENOMIC DNA]</scope>
    <source>
        <strain evidence="1 2">VKM B-2647</strain>
    </source>
</reference>
<dbReference type="Gene3D" id="3.40.190.10">
    <property type="entry name" value="Periplasmic binding protein-like II"/>
    <property type="match status" value="1"/>
</dbReference>
<accession>A0ABR5ANN2</accession>
<dbReference type="Proteomes" id="UP000031967">
    <property type="component" value="Unassembled WGS sequence"/>
</dbReference>
<evidence type="ECO:0000313" key="1">
    <source>
        <dbReference type="EMBL" id="KIL42503.1"/>
    </source>
</evidence>
<dbReference type="CDD" id="cd13585">
    <property type="entry name" value="PBP2_TMBP_like"/>
    <property type="match status" value="1"/>
</dbReference>
<keyword evidence="2" id="KW-1185">Reference proteome</keyword>
<protein>
    <recommendedName>
        <fullName evidence="3">Sugar ABC transporter substrate-binding protein</fullName>
    </recommendedName>
</protein>
<sequence length="394" mass="44235">MNEWQKEMIAGFQEKNPNVKINLIIVPEDQVDQKAQTMIAGGDVPDVFVTNWGFSGFSTYKDQLLDLAPYIKKDPDSVKGIGDDIMNVYRSGDKTYGIPIVALGSYLFYNKDLFDQAGISYPPTDWNDKSWTWDKMVEVAKKLTKNMDNAQKRVFGVYDELFPQTADAWLFGGDYFKPEAYKTNMMGEPTVSDEGVRRGIQAHLDLIQKYKVHPSTADLNSISAIGVPFLTGQVAMHMKHGGGFWVNKPAKFRWGVAALPYTVENRRTTMFIDSVNILKATKHPDEAWAFVRHITDPNGGAKRFMEVTNATPANGELLKQWYEMMAKNLDMTPAQIKQVHEGSLAIANESPNHLIKNFNAINNAILQPLNSVYDGKKDIDTALKEIKSGLNALK</sequence>
<gene>
    <name evidence="1" type="ORF">SD70_01035</name>
</gene>